<sequence length="28" mass="3349">MSLDLYKQSSMRSTRLEIKQFSSKRIKS</sequence>
<protein>
    <submittedName>
        <fullName evidence="1">Uncharacterized protein</fullName>
    </submittedName>
</protein>
<evidence type="ECO:0000313" key="1">
    <source>
        <dbReference type="EMBL" id="MBX22507.1"/>
    </source>
</evidence>
<organism evidence="1">
    <name type="scientific">Rhizophora mucronata</name>
    <name type="common">Asiatic mangrove</name>
    <dbReference type="NCBI Taxonomy" id="61149"/>
    <lineage>
        <taxon>Eukaryota</taxon>
        <taxon>Viridiplantae</taxon>
        <taxon>Streptophyta</taxon>
        <taxon>Embryophyta</taxon>
        <taxon>Tracheophyta</taxon>
        <taxon>Spermatophyta</taxon>
        <taxon>Magnoliopsida</taxon>
        <taxon>eudicotyledons</taxon>
        <taxon>Gunneridae</taxon>
        <taxon>Pentapetalae</taxon>
        <taxon>rosids</taxon>
        <taxon>fabids</taxon>
        <taxon>Malpighiales</taxon>
        <taxon>Rhizophoraceae</taxon>
        <taxon>Rhizophora</taxon>
    </lineage>
</organism>
<proteinExistence type="predicted"/>
<dbReference type="AlphaFoldDB" id="A0A2P2LX13"/>
<name>A0A2P2LX13_RHIMU</name>
<reference evidence="1" key="1">
    <citation type="submission" date="2018-02" db="EMBL/GenBank/DDBJ databases">
        <title>Rhizophora mucronata_Transcriptome.</title>
        <authorList>
            <person name="Meera S.P."/>
            <person name="Sreeshan A."/>
            <person name="Augustine A."/>
        </authorList>
    </citation>
    <scope>NUCLEOTIDE SEQUENCE</scope>
    <source>
        <tissue evidence="1">Leaf</tissue>
    </source>
</reference>
<dbReference type="EMBL" id="GGEC01042023">
    <property type="protein sequence ID" value="MBX22507.1"/>
    <property type="molecule type" value="Transcribed_RNA"/>
</dbReference>
<accession>A0A2P2LX13</accession>